<sequence length="59" mass="6932">MNISYTTSESETRYRVQKYNKKYYTAGTTPLEVLTLYRYGAALNRTTVVKRPPRSHLWG</sequence>
<protein>
    <submittedName>
        <fullName evidence="1">Uncharacterized protein</fullName>
    </submittedName>
</protein>
<dbReference type="Proteomes" id="UP000652761">
    <property type="component" value="Unassembled WGS sequence"/>
</dbReference>
<dbReference type="AlphaFoldDB" id="A0A843VHI4"/>
<proteinExistence type="predicted"/>
<name>A0A843VHI4_COLES</name>
<evidence type="ECO:0000313" key="1">
    <source>
        <dbReference type="EMBL" id="MQL93917.1"/>
    </source>
</evidence>
<organism evidence="1 2">
    <name type="scientific">Colocasia esculenta</name>
    <name type="common">Wild taro</name>
    <name type="synonym">Arum esculentum</name>
    <dbReference type="NCBI Taxonomy" id="4460"/>
    <lineage>
        <taxon>Eukaryota</taxon>
        <taxon>Viridiplantae</taxon>
        <taxon>Streptophyta</taxon>
        <taxon>Embryophyta</taxon>
        <taxon>Tracheophyta</taxon>
        <taxon>Spermatophyta</taxon>
        <taxon>Magnoliopsida</taxon>
        <taxon>Liliopsida</taxon>
        <taxon>Araceae</taxon>
        <taxon>Aroideae</taxon>
        <taxon>Colocasieae</taxon>
        <taxon>Colocasia</taxon>
    </lineage>
</organism>
<dbReference type="EMBL" id="NMUH01001611">
    <property type="protein sequence ID" value="MQL93917.1"/>
    <property type="molecule type" value="Genomic_DNA"/>
</dbReference>
<gene>
    <name evidence="1" type="ORF">Taro_026569</name>
</gene>
<keyword evidence="2" id="KW-1185">Reference proteome</keyword>
<comment type="caution">
    <text evidence="1">The sequence shown here is derived from an EMBL/GenBank/DDBJ whole genome shotgun (WGS) entry which is preliminary data.</text>
</comment>
<evidence type="ECO:0000313" key="2">
    <source>
        <dbReference type="Proteomes" id="UP000652761"/>
    </source>
</evidence>
<accession>A0A843VHI4</accession>
<reference evidence="1" key="1">
    <citation type="submission" date="2017-07" db="EMBL/GenBank/DDBJ databases">
        <title>Taro Niue Genome Assembly and Annotation.</title>
        <authorList>
            <person name="Atibalentja N."/>
            <person name="Keating K."/>
            <person name="Fields C.J."/>
        </authorList>
    </citation>
    <scope>NUCLEOTIDE SEQUENCE</scope>
    <source>
        <strain evidence="1">Niue_2</strain>
        <tissue evidence="1">Leaf</tissue>
    </source>
</reference>